<dbReference type="Proteomes" id="UP001431783">
    <property type="component" value="Unassembled WGS sequence"/>
</dbReference>
<evidence type="ECO:0000313" key="2">
    <source>
        <dbReference type="Proteomes" id="UP001431783"/>
    </source>
</evidence>
<sequence length="77" mass="8888">MFIKLNGPSIQTWKPENYVKTWLRTRRANLQPDKEEEDAFAVYFRFFINNTTALLADPVSIFVGFVLVQAASFDSNV</sequence>
<evidence type="ECO:0000313" key="1">
    <source>
        <dbReference type="EMBL" id="KAK9889135.1"/>
    </source>
</evidence>
<comment type="caution">
    <text evidence="1">The sequence shown here is derived from an EMBL/GenBank/DDBJ whole genome shotgun (WGS) entry which is preliminary data.</text>
</comment>
<proteinExistence type="predicted"/>
<organism evidence="1 2">
    <name type="scientific">Henosepilachna vigintioctopunctata</name>
    <dbReference type="NCBI Taxonomy" id="420089"/>
    <lineage>
        <taxon>Eukaryota</taxon>
        <taxon>Metazoa</taxon>
        <taxon>Ecdysozoa</taxon>
        <taxon>Arthropoda</taxon>
        <taxon>Hexapoda</taxon>
        <taxon>Insecta</taxon>
        <taxon>Pterygota</taxon>
        <taxon>Neoptera</taxon>
        <taxon>Endopterygota</taxon>
        <taxon>Coleoptera</taxon>
        <taxon>Polyphaga</taxon>
        <taxon>Cucujiformia</taxon>
        <taxon>Coccinelloidea</taxon>
        <taxon>Coccinellidae</taxon>
        <taxon>Epilachninae</taxon>
        <taxon>Epilachnini</taxon>
        <taxon>Henosepilachna</taxon>
    </lineage>
</organism>
<protein>
    <submittedName>
        <fullName evidence="1">Uncharacterized protein</fullName>
    </submittedName>
</protein>
<gene>
    <name evidence="1" type="ORF">WA026_004404</name>
</gene>
<keyword evidence="2" id="KW-1185">Reference proteome</keyword>
<name>A0AAW1V3A0_9CUCU</name>
<accession>A0AAW1V3A0</accession>
<dbReference type="AlphaFoldDB" id="A0AAW1V3A0"/>
<dbReference type="EMBL" id="JARQZJ010000122">
    <property type="protein sequence ID" value="KAK9889135.1"/>
    <property type="molecule type" value="Genomic_DNA"/>
</dbReference>
<reference evidence="1 2" key="1">
    <citation type="submission" date="2023-03" db="EMBL/GenBank/DDBJ databases">
        <title>Genome insight into feeding habits of ladybird beetles.</title>
        <authorList>
            <person name="Li H.-S."/>
            <person name="Huang Y.-H."/>
            <person name="Pang H."/>
        </authorList>
    </citation>
    <scope>NUCLEOTIDE SEQUENCE [LARGE SCALE GENOMIC DNA]</scope>
    <source>
        <strain evidence="1">SYSU_2023b</strain>
        <tissue evidence="1">Whole body</tissue>
    </source>
</reference>